<evidence type="ECO:0000313" key="1">
    <source>
        <dbReference type="EMBL" id="SDD40630.1"/>
    </source>
</evidence>
<dbReference type="RefSeq" id="WP_090560219.1">
    <property type="nucleotide sequence ID" value="NZ_FMXZ01000001.1"/>
</dbReference>
<gene>
    <name evidence="1" type="ORF">SAMN04487779_1007168</name>
</gene>
<proteinExistence type="predicted"/>
<dbReference type="OrthoDB" id="190426at2"/>
<dbReference type="Pfam" id="PF13030">
    <property type="entry name" value="DUF3891"/>
    <property type="match status" value="1"/>
</dbReference>
<dbReference type="InterPro" id="IPR024992">
    <property type="entry name" value="DUF3891"/>
</dbReference>
<protein>
    <recommendedName>
        <fullName evidence="3">DUF3891 domain-containing protein</fullName>
    </recommendedName>
</protein>
<dbReference type="STRING" id="938405.SAMN02927895_00024"/>
<reference evidence="1 2" key="1">
    <citation type="submission" date="2016-10" db="EMBL/GenBank/DDBJ databases">
        <authorList>
            <person name="de Groot N.N."/>
        </authorList>
    </citation>
    <scope>NUCLEOTIDE SEQUENCE [LARGE SCALE GENOMIC DNA]</scope>
    <source>
        <strain evidence="1 2">CPCC 100156</strain>
    </source>
</reference>
<dbReference type="EMBL" id="FMZX01000007">
    <property type="protein sequence ID" value="SDD40630.1"/>
    <property type="molecule type" value="Genomic_DNA"/>
</dbReference>
<dbReference type="AlphaFoldDB" id="A0A1G6UGU0"/>
<accession>A0A1G6UGU0</accession>
<name>A0A1G6UGU0_9PROT</name>
<sequence>MILRNPENGIRLLISQPSHALLSGQMMAAWGAPGFARPDPAPEVILAAEQHDIAWLSWETAPTLDTETGLPHPFTRLGPAVHAPMWARGVEIARAAYGLWPALLISLHGTRIYTEYMDPESLPPEDHAAIDRNAAKESALQADWIAKLGTSSDLVKRNSALVAVTDALSLALCFAEPDKAGEAPMEDGSTRKMKLVRQGPSRWSLDPWPFRDSTLTVRCEVIRLPVETRWTDEEAMRRDLRDAAWSTLAETLVPA</sequence>
<evidence type="ECO:0000313" key="2">
    <source>
        <dbReference type="Proteomes" id="UP000198925"/>
    </source>
</evidence>
<keyword evidence="2" id="KW-1185">Reference proteome</keyword>
<organism evidence="1 2">
    <name type="scientific">Belnapia rosea</name>
    <dbReference type="NCBI Taxonomy" id="938405"/>
    <lineage>
        <taxon>Bacteria</taxon>
        <taxon>Pseudomonadati</taxon>
        <taxon>Pseudomonadota</taxon>
        <taxon>Alphaproteobacteria</taxon>
        <taxon>Acetobacterales</taxon>
        <taxon>Roseomonadaceae</taxon>
        <taxon>Belnapia</taxon>
    </lineage>
</organism>
<evidence type="ECO:0008006" key="3">
    <source>
        <dbReference type="Google" id="ProtNLM"/>
    </source>
</evidence>
<dbReference type="Proteomes" id="UP000198925">
    <property type="component" value="Unassembled WGS sequence"/>
</dbReference>